<feature type="chain" id="PRO_5014866053" evidence="2">
    <location>
        <begin position="26"/>
        <end position="450"/>
    </location>
</feature>
<evidence type="ECO:0000313" key="3">
    <source>
        <dbReference type="EMBL" id="PLW05432.1"/>
    </source>
</evidence>
<evidence type="ECO:0000256" key="2">
    <source>
        <dbReference type="SAM" id="SignalP"/>
    </source>
</evidence>
<feature type="region of interest" description="Disordered" evidence="1">
    <location>
        <begin position="309"/>
        <end position="333"/>
    </location>
</feature>
<evidence type="ECO:0000256" key="1">
    <source>
        <dbReference type="SAM" id="MobiDB-lite"/>
    </source>
</evidence>
<evidence type="ECO:0000313" key="4">
    <source>
        <dbReference type="Proteomes" id="UP000235388"/>
    </source>
</evidence>
<dbReference type="OrthoDB" id="2508725at2759"/>
<dbReference type="Proteomes" id="UP000235388">
    <property type="component" value="Unassembled WGS sequence"/>
</dbReference>
<keyword evidence="4" id="KW-1185">Reference proteome</keyword>
<keyword evidence="2" id="KW-0732">Signal</keyword>
<dbReference type="EMBL" id="PGCJ01001440">
    <property type="protein sequence ID" value="PLW05432.1"/>
    <property type="molecule type" value="Genomic_DNA"/>
</dbReference>
<organism evidence="3 4">
    <name type="scientific">Puccinia coronata f. sp. avenae</name>
    <dbReference type="NCBI Taxonomy" id="200324"/>
    <lineage>
        <taxon>Eukaryota</taxon>
        <taxon>Fungi</taxon>
        <taxon>Dikarya</taxon>
        <taxon>Basidiomycota</taxon>
        <taxon>Pucciniomycotina</taxon>
        <taxon>Pucciniomycetes</taxon>
        <taxon>Pucciniales</taxon>
        <taxon>Pucciniaceae</taxon>
        <taxon>Puccinia</taxon>
    </lineage>
</organism>
<proteinExistence type="predicted"/>
<gene>
    <name evidence="3" type="ORF">PCANC_27175</name>
</gene>
<dbReference type="AlphaFoldDB" id="A0A2N5RWT1"/>
<protein>
    <submittedName>
        <fullName evidence="3">Uncharacterized protein</fullName>
    </submittedName>
</protein>
<reference evidence="3 4" key="1">
    <citation type="submission" date="2017-11" db="EMBL/GenBank/DDBJ databases">
        <title>De novo assembly and phasing of dikaryotic genomes from two isolates of Puccinia coronata f. sp. avenae, the causal agent of oat crown rust.</title>
        <authorList>
            <person name="Miller M.E."/>
            <person name="Zhang Y."/>
            <person name="Omidvar V."/>
            <person name="Sperschneider J."/>
            <person name="Schwessinger B."/>
            <person name="Raley C."/>
            <person name="Palmer J.M."/>
            <person name="Garnica D."/>
            <person name="Upadhyaya N."/>
            <person name="Rathjen J."/>
            <person name="Taylor J.M."/>
            <person name="Park R.F."/>
            <person name="Dodds P.N."/>
            <person name="Hirsch C.D."/>
            <person name="Kianian S.F."/>
            <person name="Figueroa M."/>
        </authorList>
    </citation>
    <scope>NUCLEOTIDE SEQUENCE [LARGE SCALE GENOMIC DNA]</scope>
    <source>
        <strain evidence="3">12NC29</strain>
    </source>
</reference>
<name>A0A2N5RWT1_9BASI</name>
<comment type="caution">
    <text evidence="3">The sequence shown here is derived from an EMBL/GenBank/DDBJ whole genome shotgun (WGS) entry which is preliminary data.</text>
</comment>
<feature type="signal peptide" evidence="2">
    <location>
        <begin position="1"/>
        <end position="25"/>
    </location>
</feature>
<sequence length="450" mass="51848">MVHNGRLVVVSIIALLSTWFQYGSTRPLPAEEHSSMGSWLDYFQEVEAPEWPQYSEIPSEWHPYADMPIRSGPEPTQFHYADIPVPYPVNEYQSTGSSHGLDFQHITNTYHHPSSSHTVVDHHFNIPNYNTMLGQHINNVNDGTSPFTMSSIISEMHFGFISTSSFPAFNKLKFLREDDWGFKEISDRRSGLFNAPPTLSDNIQMARANLEALVEEIDTRNKQFLICFFALATEGTEDFLSQLKEHRSYQDMKAENAGLLEWLFSQLESVARLNDPHGSNVDSSLSPFQENLITFLKSDRQTTEQSQARWQCLKRPSRSPPLERANKKSKNPSTLITQASLAEASLTGMAIKTMGTYYKSVNSEKWHKLFVSDDNFFKIFFRMKVQQHHSNVDKYMAGELEELRILPWKDKDQFDLNHEVQEIVKKFNKYIRVNLDMDKKFAEINPSSSK</sequence>
<accession>A0A2N5RWT1</accession>